<dbReference type="Gene3D" id="1.10.8.10">
    <property type="entry name" value="DNA helicase RuvA subunit, C-terminal domain"/>
    <property type="match status" value="1"/>
</dbReference>
<dbReference type="PANTHER" id="PTHR13467:SF3">
    <property type="entry name" value="CUE DOMAIN-CONTAINING PROTEIN 1"/>
    <property type="match status" value="1"/>
</dbReference>
<feature type="region of interest" description="Disordered" evidence="1">
    <location>
        <begin position="205"/>
        <end position="272"/>
    </location>
</feature>
<dbReference type="PROSITE" id="PS51140">
    <property type="entry name" value="CUE"/>
    <property type="match status" value="1"/>
</dbReference>
<gene>
    <name evidence="3" type="ORF">HBR001_LOCUS8027</name>
</gene>
<dbReference type="SMART" id="SM00546">
    <property type="entry name" value="CUE"/>
    <property type="match status" value="1"/>
</dbReference>
<dbReference type="InterPro" id="IPR003892">
    <property type="entry name" value="CUE"/>
</dbReference>
<feature type="compositionally biased region" description="Basic and acidic residues" evidence="1">
    <location>
        <begin position="237"/>
        <end position="257"/>
    </location>
</feature>
<feature type="compositionally biased region" description="Polar residues" evidence="1">
    <location>
        <begin position="205"/>
        <end position="219"/>
    </location>
</feature>
<dbReference type="Proteomes" id="UP001162031">
    <property type="component" value="Unassembled WGS sequence"/>
</dbReference>
<evidence type="ECO:0000313" key="4">
    <source>
        <dbReference type="Proteomes" id="UP001162031"/>
    </source>
</evidence>
<organism evidence="3 4">
    <name type="scientific">Hyaloperonospora brassicae</name>
    <name type="common">Brassica downy mildew</name>
    <name type="synonym">Peronospora brassicae</name>
    <dbReference type="NCBI Taxonomy" id="162125"/>
    <lineage>
        <taxon>Eukaryota</taxon>
        <taxon>Sar</taxon>
        <taxon>Stramenopiles</taxon>
        <taxon>Oomycota</taxon>
        <taxon>Peronosporomycetes</taxon>
        <taxon>Peronosporales</taxon>
        <taxon>Peronosporaceae</taxon>
        <taxon>Hyaloperonospora</taxon>
    </lineage>
</organism>
<proteinExistence type="predicted"/>
<sequence length="272" mass="30204">MAESSRPALSTLRGVFPSWDVKALEQVLAAHDGDIDSTVHALLAMDAVPRTDESQAPQSVPANDQVPAALSHHERSPAPPPAAAAAATSMRKHPRRRVQLPADFLRLPTDGGRVVSEQEERDAVLARMLQDQLFRDEVFSSHEFSSHFHDGRPMWPLRPYAPDKSATELASQTYTAMRGTFTSMSEVMKDKMYDMYTRFQMRNDSAFSSDPKSTRSLMASDSESSENEDADLSVQDHNMDSHRGQECARRRSLHDVTDESSAGTDPCSKKDL</sequence>
<protein>
    <recommendedName>
        <fullName evidence="2">CUE domain-containing protein</fullName>
    </recommendedName>
</protein>
<comment type="caution">
    <text evidence="3">The sequence shown here is derived from an EMBL/GenBank/DDBJ whole genome shotgun (WGS) entry which is preliminary data.</text>
</comment>
<feature type="domain" description="CUE" evidence="2">
    <location>
        <begin position="4"/>
        <end position="47"/>
    </location>
</feature>
<name>A0AAV0USW7_HYABA</name>
<dbReference type="AlphaFoldDB" id="A0AAV0USW7"/>
<evidence type="ECO:0000313" key="3">
    <source>
        <dbReference type="EMBL" id="CAI5740032.1"/>
    </source>
</evidence>
<dbReference type="InterPro" id="IPR009060">
    <property type="entry name" value="UBA-like_sf"/>
</dbReference>
<feature type="region of interest" description="Disordered" evidence="1">
    <location>
        <begin position="51"/>
        <end position="99"/>
    </location>
</feature>
<dbReference type="EMBL" id="CANTFL010001443">
    <property type="protein sequence ID" value="CAI5740032.1"/>
    <property type="molecule type" value="Genomic_DNA"/>
</dbReference>
<dbReference type="Pfam" id="PF02845">
    <property type="entry name" value="CUE"/>
    <property type="match status" value="1"/>
</dbReference>
<dbReference type="PANTHER" id="PTHR13467">
    <property type="entry name" value="CUE DOMAIN CONTAINING PROTEIN 1"/>
    <property type="match status" value="1"/>
</dbReference>
<keyword evidence="4" id="KW-1185">Reference proteome</keyword>
<dbReference type="GO" id="GO:0043130">
    <property type="term" value="F:ubiquitin binding"/>
    <property type="evidence" value="ECO:0007669"/>
    <property type="project" value="InterPro"/>
</dbReference>
<reference evidence="3" key="1">
    <citation type="submission" date="2022-12" db="EMBL/GenBank/DDBJ databases">
        <authorList>
            <person name="Webb A."/>
        </authorList>
    </citation>
    <scope>NUCLEOTIDE SEQUENCE</scope>
    <source>
        <strain evidence="3">Hp1</strain>
    </source>
</reference>
<dbReference type="InterPro" id="IPR040192">
    <property type="entry name" value="CUEDC1"/>
</dbReference>
<evidence type="ECO:0000259" key="2">
    <source>
        <dbReference type="PROSITE" id="PS51140"/>
    </source>
</evidence>
<evidence type="ECO:0000256" key="1">
    <source>
        <dbReference type="SAM" id="MobiDB-lite"/>
    </source>
</evidence>
<accession>A0AAV0USW7</accession>
<dbReference type="CDD" id="cd14279">
    <property type="entry name" value="CUE"/>
    <property type="match status" value="1"/>
</dbReference>
<dbReference type="SUPFAM" id="SSF46934">
    <property type="entry name" value="UBA-like"/>
    <property type="match status" value="1"/>
</dbReference>